<keyword evidence="5 8" id="KW-1133">Transmembrane helix</keyword>
<evidence type="ECO:0000256" key="2">
    <source>
        <dbReference type="ARBA" id="ARBA00005512"/>
    </source>
</evidence>
<dbReference type="InterPro" id="IPR057434">
    <property type="entry name" value="LMF1/2_N"/>
</dbReference>
<evidence type="ECO:0000256" key="6">
    <source>
        <dbReference type="ARBA" id="ARBA00023136"/>
    </source>
</evidence>
<feature type="transmembrane region" description="Helical" evidence="8">
    <location>
        <begin position="438"/>
        <end position="458"/>
    </location>
</feature>
<feature type="compositionally biased region" description="Polar residues" evidence="7">
    <location>
        <begin position="30"/>
        <end position="41"/>
    </location>
</feature>
<comment type="subcellular location">
    <subcellularLocation>
        <location evidence="1">Endoplasmic reticulum membrane</location>
        <topology evidence="1">Multi-pass membrane protein</topology>
    </subcellularLocation>
</comment>
<name>A0AAD2CDI3_9STRA</name>
<evidence type="ECO:0000259" key="9">
    <source>
        <dbReference type="Pfam" id="PF06762"/>
    </source>
</evidence>
<comment type="caution">
    <text evidence="11">The sequence shown here is derived from an EMBL/GenBank/DDBJ whole genome shotgun (WGS) entry which is preliminary data.</text>
</comment>
<feature type="transmembrane region" description="Helical" evidence="8">
    <location>
        <begin position="162"/>
        <end position="182"/>
    </location>
</feature>
<proteinExistence type="inferred from homology"/>
<reference evidence="11" key="1">
    <citation type="submission" date="2023-08" db="EMBL/GenBank/DDBJ databases">
        <authorList>
            <person name="Audoor S."/>
            <person name="Bilcke G."/>
        </authorList>
    </citation>
    <scope>NUCLEOTIDE SEQUENCE</scope>
</reference>
<dbReference type="Pfam" id="PF25179">
    <property type="entry name" value="LMF1_C"/>
    <property type="match status" value="1"/>
</dbReference>
<protein>
    <recommendedName>
        <fullName evidence="13">Lipase maturation factor</fullName>
    </recommendedName>
</protein>
<feature type="transmembrane region" description="Helical" evidence="8">
    <location>
        <begin position="334"/>
        <end position="355"/>
    </location>
</feature>
<feature type="region of interest" description="Disordered" evidence="7">
    <location>
        <begin position="1"/>
        <end position="43"/>
    </location>
</feature>
<dbReference type="AlphaFoldDB" id="A0AAD2CDI3"/>
<evidence type="ECO:0000256" key="1">
    <source>
        <dbReference type="ARBA" id="ARBA00004477"/>
    </source>
</evidence>
<dbReference type="PANTHER" id="PTHR14463">
    <property type="entry name" value="LIPASE MATURATION FACTOR"/>
    <property type="match status" value="1"/>
</dbReference>
<feature type="transmembrane region" description="Helical" evidence="8">
    <location>
        <begin position="69"/>
        <end position="87"/>
    </location>
</feature>
<evidence type="ECO:0000256" key="8">
    <source>
        <dbReference type="SAM" id="Phobius"/>
    </source>
</evidence>
<feature type="domain" description="Lipase maturation factor 1/2 N-terminal" evidence="9">
    <location>
        <begin position="182"/>
        <end position="307"/>
    </location>
</feature>
<dbReference type="InterPro" id="IPR009613">
    <property type="entry name" value="LMF"/>
</dbReference>
<evidence type="ECO:0000256" key="5">
    <source>
        <dbReference type="ARBA" id="ARBA00022989"/>
    </source>
</evidence>
<keyword evidence="6 8" id="KW-0472">Membrane</keyword>
<evidence type="ECO:0000256" key="7">
    <source>
        <dbReference type="SAM" id="MobiDB-lite"/>
    </source>
</evidence>
<sequence length="659" mass="75044">MTKTEDDDPRSRSNNGGLEKKGSKAAIVASSDNKAKYSTSAGYDKDNDDDSILERYPPLSSSYHVSRWAILRLLGCMYFIAFLGAYFQNPGLMGSKGLQPTDAVFDSLKHDSKSSWEGFQEYPSIFWWIDHNDANMERVYLAGMTISALVVMFEQDSMLLQFLLWILYFSVVTTGQLGTSFYSYGWESQLLETGFLAIFLCDPWTAISPITSKNEAKSKRTQPSMIVLWLFRWLCFRISIGAGLIKIRGDSCWTQKTCLYYHFETQPIPSPLSFIFHFLPRYPYLHHAVDLDLFVQVYTSWMVLCPTLCDHRVNKDSAQGRKNDSSIYTMLSRLSLYVVRIGGFVQGGFMVNILLSGNFASLNHLTIIPSLACLDDACWSRFLQRRSGALEATVITMDGQGVSSIAKTLNTTVEESSKEPSKSRSEQSWFHGVLDQGAYIVLLLLIGYLSMPVVANLLQLGGQHQQMNASFGSFRLVNTYGAFGSVGKTRYEPIVSIAYSSTNSTGQQEYGWIELEFPCKPGNLARRPCFCAPYHYRLDWNIWFIGFKPHDRMLYQRESWLFSLISKLLDYDLGKDDRPWLDLLDSSTAYWLRSNYSQSNVPVYAKVDIYHYKMSQSLWQLVPALLVGEDVFWWNRTFEQSLIPPVILDPQSNRLARAA</sequence>
<evidence type="ECO:0000313" key="12">
    <source>
        <dbReference type="Proteomes" id="UP001295423"/>
    </source>
</evidence>
<evidence type="ECO:0000313" key="11">
    <source>
        <dbReference type="EMBL" id="CAJ1924054.1"/>
    </source>
</evidence>
<dbReference type="Pfam" id="PF06762">
    <property type="entry name" value="LMF1"/>
    <property type="match status" value="1"/>
</dbReference>
<dbReference type="PANTHER" id="PTHR14463:SF10">
    <property type="entry name" value="LIPASE MATURATION FACTOR 1"/>
    <property type="match status" value="1"/>
</dbReference>
<keyword evidence="4" id="KW-0256">Endoplasmic reticulum</keyword>
<evidence type="ECO:0008006" key="13">
    <source>
        <dbReference type="Google" id="ProtNLM"/>
    </source>
</evidence>
<dbReference type="InterPro" id="IPR057433">
    <property type="entry name" value="LMF1/2_C"/>
</dbReference>
<gene>
    <name evidence="11" type="ORF">CYCCA115_LOCUS1065</name>
</gene>
<dbReference type="EMBL" id="CAKOGP040000002">
    <property type="protein sequence ID" value="CAJ1924054.1"/>
    <property type="molecule type" value="Genomic_DNA"/>
</dbReference>
<keyword evidence="12" id="KW-1185">Reference proteome</keyword>
<keyword evidence="3 8" id="KW-0812">Transmembrane</keyword>
<dbReference type="GO" id="GO:0005789">
    <property type="term" value="C:endoplasmic reticulum membrane"/>
    <property type="evidence" value="ECO:0007669"/>
    <property type="project" value="UniProtKB-SubCell"/>
</dbReference>
<dbReference type="GO" id="GO:0051604">
    <property type="term" value="P:protein maturation"/>
    <property type="evidence" value="ECO:0007669"/>
    <property type="project" value="InterPro"/>
</dbReference>
<organism evidence="11 12">
    <name type="scientific">Cylindrotheca closterium</name>
    <dbReference type="NCBI Taxonomy" id="2856"/>
    <lineage>
        <taxon>Eukaryota</taxon>
        <taxon>Sar</taxon>
        <taxon>Stramenopiles</taxon>
        <taxon>Ochrophyta</taxon>
        <taxon>Bacillariophyta</taxon>
        <taxon>Bacillariophyceae</taxon>
        <taxon>Bacillariophycidae</taxon>
        <taxon>Bacillariales</taxon>
        <taxon>Bacillariaceae</taxon>
        <taxon>Cylindrotheca</taxon>
    </lineage>
</organism>
<evidence type="ECO:0000259" key="10">
    <source>
        <dbReference type="Pfam" id="PF25179"/>
    </source>
</evidence>
<evidence type="ECO:0000256" key="3">
    <source>
        <dbReference type="ARBA" id="ARBA00022692"/>
    </source>
</evidence>
<comment type="similarity">
    <text evidence="2">Belongs to the lipase maturation factor family.</text>
</comment>
<evidence type="ECO:0000256" key="4">
    <source>
        <dbReference type="ARBA" id="ARBA00022824"/>
    </source>
</evidence>
<feature type="domain" description="Lipase maturation factor 1/2 C-terminal" evidence="10">
    <location>
        <begin position="476"/>
        <end position="644"/>
    </location>
</feature>
<feature type="transmembrane region" description="Helical" evidence="8">
    <location>
        <begin position="224"/>
        <end position="245"/>
    </location>
</feature>
<feature type="transmembrane region" description="Helical" evidence="8">
    <location>
        <begin position="194"/>
        <end position="212"/>
    </location>
</feature>
<accession>A0AAD2CDI3</accession>
<dbReference type="Proteomes" id="UP001295423">
    <property type="component" value="Unassembled WGS sequence"/>
</dbReference>